<evidence type="ECO:0000313" key="4">
    <source>
        <dbReference type="Proteomes" id="UP001164746"/>
    </source>
</evidence>
<proteinExistence type="predicted"/>
<gene>
    <name evidence="3" type="ORF">MAR_020600</name>
</gene>
<feature type="region of interest" description="Disordered" evidence="1">
    <location>
        <begin position="208"/>
        <end position="232"/>
    </location>
</feature>
<protein>
    <submittedName>
        <fullName evidence="3">Uncharacterized protein</fullName>
    </submittedName>
</protein>
<feature type="transmembrane region" description="Helical" evidence="2">
    <location>
        <begin position="24"/>
        <end position="46"/>
    </location>
</feature>
<keyword evidence="4" id="KW-1185">Reference proteome</keyword>
<dbReference type="EMBL" id="CP111016">
    <property type="protein sequence ID" value="WAR05231.1"/>
    <property type="molecule type" value="Genomic_DNA"/>
</dbReference>
<name>A0ABY7EDJ6_MYAAR</name>
<reference evidence="3" key="1">
    <citation type="submission" date="2022-11" db="EMBL/GenBank/DDBJ databases">
        <title>Centuries of genome instability and evolution in soft-shell clam transmissible cancer (bioRxiv).</title>
        <authorList>
            <person name="Hart S.F.M."/>
            <person name="Yonemitsu M.A."/>
            <person name="Giersch R.M."/>
            <person name="Beal B.F."/>
            <person name="Arriagada G."/>
            <person name="Davis B.W."/>
            <person name="Ostrander E.A."/>
            <person name="Goff S.P."/>
            <person name="Metzger M.J."/>
        </authorList>
    </citation>
    <scope>NUCLEOTIDE SEQUENCE</scope>
    <source>
        <strain evidence="3">MELC-2E11</strain>
        <tissue evidence="3">Siphon/mantle</tissue>
    </source>
</reference>
<accession>A0ABY7EDJ6</accession>
<organism evidence="3 4">
    <name type="scientific">Mya arenaria</name>
    <name type="common">Soft-shell clam</name>
    <dbReference type="NCBI Taxonomy" id="6604"/>
    <lineage>
        <taxon>Eukaryota</taxon>
        <taxon>Metazoa</taxon>
        <taxon>Spiralia</taxon>
        <taxon>Lophotrochozoa</taxon>
        <taxon>Mollusca</taxon>
        <taxon>Bivalvia</taxon>
        <taxon>Autobranchia</taxon>
        <taxon>Heteroconchia</taxon>
        <taxon>Euheterodonta</taxon>
        <taxon>Imparidentia</taxon>
        <taxon>Neoheterodontei</taxon>
        <taxon>Myida</taxon>
        <taxon>Myoidea</taxon>
        <taxon>Myidae</taxon>
        <taxon>Mya</taxon>
    </lineage>
</organism>
<feature type="transmembrane region" description="Helical" evidence="2">
    <location>
        <begin position="98"/>
        <end position="118"/>
    </location>
</feature>
<feature type="transmembrane region" description="Helical" evidence="2">
    <location>
        <begin position="125"/>
        <end position="150"/>
    </location>
</feature>
<keyword evidence="2" id="KW-0812">Transmembrane</keyword>
<dbReference type="Proteomes" id="UP001164746">
    <property type="component" value="Chromosome 5"/>
</dbReference>
<keyword evidence="2" id="KW-1133">Transmembrane helix</keyword>
<keyword evidence="2" id="KW-0472">Membrane</keyword>
<feature type="transmembrane region" description="Helical" evidence="2">
    <location>
        <begin position="162"/>
        <end position="181"/>
    </location>
</feature>
<sequence>MDVRVTETVFHQEVWCSESSIKRIIASGLCLATTLLYLFGVFLPFWSVYTYVENGVQIGHYGGLWNYCLRDSDLGTRCTTFSESSLEPWFRTARGLELLAFMGALALLGLVIAYMFFLRELKYGFIQWIVIGLCFGIALFSLIGMIVYGACETDSSRLSSSYGLTFCAFLGASIAGAVFLWDKIDQMKGTDASKMSFRGVSSIPGSRGYNGRMLSSRSRPGSRSGISQVTGNSLGLPFRGGLSRSSTIASPEVAPAVAPAGAPAGAAAAPFSAVAGSCQSLNVRYR</sequence>
<dbReference type="Gene3D" id="1.20.140.150">
    <property type="match status" value="1"/>
</dbReference>
<evidence type="ECO:0000256" key="1">
    <source>
        <dbReference type="SAM" id="MobiDB-lite"/>
    </source>
</evidence>
<evidence type="ECO:0000256" key="2">
    <source>
        <dbReference type="SAM" id="Phobius"/>
    </source>
</evidence>
<evidence type="ECO:0000313" key="3">
    <source>
        <dbReference type="EMBL" id="WAR05231.1"/>
    </source>
</evidence>
<feature type="compositionally biased region" description="Low complexity" evidence="1">
    <location>
        <begin position="211"/>
        <end position="227"/>
    </location>
</feature>